<evidence type="ECO:0000313" key="10">
    <source>
        <dbReference type="Proteomes" id="UP000218890"/>
    </source>
</evidence>
<dbReference type="GO" id="GO:0017004">
    <property type="term" value="P:cytochrome complex assembly"/>
    <property type="evidence" value="ECO:0007669"/>
    <property type="project" value="UniProtKB-KW"/>
</dbReference>
<keyword evidence="5" id="KW-0201">Cytochrome c-type biogenesis</keyword>
<dbReference type="Pfam" id="PF03918">
    <property type="entry name" value="CcmH"/>
    <property type="match status" value="1"/>
</dbReference>
<name>A0A0X8XA57_HALHR</name>
<accession>A0A0X8XA57</accession>
<evidence type="ECO:0000313" key="9">
    <source>
        <dbReference type="EMBL" id="BAU58289.1"/>
    </source>
</evidence>
<evidence type="ECO:0000256" key="1">
    <source>
        <dbReference type="ARBA" id="ARBA00010342"/>
    </source>
</evidence>
<dbReference type="KEGG" id="hhk:HH1059_15800"/>
<protein>
    <recommendedName>
        <fullName evidence="7">Cytochrome c-type biogenesis protein</fullName>
    </recommendedName>
</protein>
<comment type="similarity">
    <text evidence="1 7">Belongs to the CcmH/CycL/Ccl2/NrfF family.</text>
</comment>
<keyword evidence="4 7" id="KW-0732">Signal</keyword>
<dbReference type="InterPro" id="IPR038297">
    <property type="entry name" value="CcmH/CycL/NrfF/Ccl2_sf"/>
</dbReference>
<proteinExistence type="inferred from homology"/>
<evidence type="ECO:0000259" key="8">
    <source>
        <dbReference type="Pfam" id="PF03918"/>
    </source>
</evidence>
<keyword evidence="9" id="KW-0456">Lyase</keyword>
<dbReference type="PANTHER" id="PTHR47870">
    <property type="entry name" value="CYTOCHROME C-TYPE BIOGENESIS PROTEIN CCMH"/>
    <property type="match status" value="1"/>
</dbReference>
<organism evidence="9 10">
    <name type="scientific">Halorhodospira halochloris</name>
    <name type="common">Ectothiorhodospira halochloris</name>
    <dbReference type="NCBI Taxonomy" id="1052"/>
    <lineage>
        <taxon>Bacteria</taxon>
        <taxon>Pseudomonadati</taxon>
        <taxon>Pseudomonadota</taxon>
        <taxon>Gammaproteobacteria</taxon>
        <taxon>Chromatiales</taxon>
        <taxon>Ectothiorhodospiraceae</taxon>
        <taxon>Halorhodospira</taxon>
    </lineage>
</organism>
<dbReference type="PANTHER" id="PTHR47870:SF1">
    <property type="entry name" value="CYTOCHROME C-TYPE BIOGENESIS PROTEIN CCMH"/>
    <property type="match status" value="1"/>
</dbReference>
<keyword evidence="3 7" id="KW-0479">Metal-binding</keyword>
<keyword evidence="7" id="KW-1133">Transmembrane helix</keyword>
<sequence length="177" mass="20739">MMRITSSSFWRWRVANPGWMALQMVGVAFALMLGLALAAPANAISIGEPLEFETEEQREQYYTLVRELRCTVCQTETIYESPADLAADMRRRVYEMTVDGYSKEEIIEFMTHRYGDYVRYRPPMQLNTALLWVSPFLLLVIGVITWLQVVRRRKQLAARGELTESERRALERFRRGY</sequence>
<feature type="domain" description="CcmH/CycL/Ccl2/NrfF N-terminal" evidence="8">
    <location>
        <begin position="35"/>
        <end position="172"/>
    </location>
</feature>
<dbReference type="InterPro" id="IPR005616">
    <property type="entry name" value="CcmH/CycL/Ccl2/NrfF_N"/>
</dbReference>
<evidence type="ECO:0000256" key="4">
    <source>
        <dbReference type="ARBA" id="ARBA00022729"/>
    </source>
</evidence>
<dbReference type="InterPro" id="IPR051263">
    <property type="entry name" value="C-type_cytochrome_biogenesis"/>
</dbReference>
<reference evidence="9" key="1">
    <citation type="submission" date="2016-02" db="EMBL/GenBank/DDBJ databases">
        <title>Halorhodospira halochloris DSM-1059 complete genome, version 2.</title>
        <authorList>
            <person name="Tsukatani Y."/>
        </authorList>
    </citation>
    <scope>NUCLEOTIDE SEQUENCE</scope>
    <source>
        <strain evidence="9">DSM 1059</strain>
    </source>
</reference>
<dbReference type="CDD" id="cd16378">
    <property type="entry name" value="CcmH_N"/>
    <property type="match status" value="1"/>
</dbReference>
<dbReference type="GO" id="GO:0016829">
    <property type="term" value="F:lyase activity"/>
    <property type="evidence" value="ECO:0007669"/>
    <property type="project" value="UniProtKB-KW"/>
</dbReference>
<keyword evidence="7" id="KW-0812">Transmembrane</keyword>
<keyword evidence="10" id="KW-1185">Reference proteome</keyword>
<dbReference type="Gene3D" id="1.10.8.640">
    <property type="entry name" value="Cytochrome C biogenesis protein"/>
    <property type="match status" value="1"/>
</dbReference>
<dbReference type="AlphaFoldDB" id="A0A0X8XA57"/>
<keyword evidence="6 7" id="KW-0408">Iron</keyword>
<dbReference type="GO" id="GO:0046872">
    <property type="term" value="F:metal ion binding"/>
    <property type="evidence" value="ECO:0007669"/>
    <property type="project" value="UniProtKB-KW"/>
</dbReference>
<gene>
    <name evidence="9" type="ORF">HH1059_15800</name>
</gene>
<keyword evidence="2 7" id="KW-0349">Heme</keyword>
<comment type="function">
    <text evidence="7">Possible subunit of a heme lyase.</text>
</comment>
<keyword evidence="7" id="KW-0472">Membrane</keyword>
<dbReference type="GO" id="GO:0005886">
    <property type="term" value="C:plasma membrane"/>
    <property type="evidence" value="ECO:0007669"/>
    <property type="project" value="TreeGrafter"/>
</dbReference>
<feature type="transmembrane region" description="Helical" evidence="7">
    <location>
        <begin position="129"/>
        <end position="149"/>
    </location>
</feature>
<evidence type="ECO:0000256" key="2">
    <source>
        <dbReference type="ARBA" id="ARBA00022617"/>
    </source>
</evidence>
<evidence type="ECO:0000256" key="6">
    <source>
        <dbReference type="ARBA" id="ARBA00023004"/>
    </source>
</evidence>
<dbReference type="FunFam" id="1.10.8.640:FF:000001">
    <property type="entry name" value="Cytochrome c-type biogenesis protein"/>
    <property type="match status" value="1"/>
</dbReference>
<evidence type="ECO:0000256" key="5">
    <source>
        <dbReference type="ARBA" id="ARBA00022748"/>
    </source>
</evidence>
<evidence type="ECO:0000256" key="3">
    <source>
        <dbReference type="ARBA" id="ARBA00022723"/>
    </source>
</evidence>
<dbReference type="EMBL" id="AP017372">
    <property type="protein sequence ID" value="BAU58289.1"/>
    <property type="molecule type" value="Genomic_DNA"/>
</dbReference>
<dbReference type="RefSeq" id="WP_231901908.1">
    <property type="nucleotide sequence ID" value="NZ_AP017372.2"/>
</dbReference>
<dbReference type="Proteomes" id="UP000218890">
    <property type="component" value="Chromosome"/>
</dbReference>
<evidence type="ECO:0000256" key="7">
    <source>
        <dbReference type="RuleBase" id="RU364112"/>
    </source>
</evidence>